<evidence type="ECO:0000256" key="4">
    <source>
        <dbReference type="SAM" id="MobiDB-lite"/>
    </source>
</evidence>
<reference evidence="6 7" key="1">
    <citation type="journal article" date="2023" name="Commun. Biol.">
        <title>Genome analysis of Parmales, the sister group of diatoms, reveals the evolutionary specialization of diatoms from phago-mixotrophs to photoautotrophs.</title>
        <authorList>
            <person name="Ban H."/>
            <person name="Sato S."/>
            <person name="Yoshikawa S."/>
            <person name="Yamada K."/>
            <person name="Nakamura Y."/>
            <person name="Ichinomiya M."/>
            <person name="Sato N."/>
            <person name="Blanc-Mathieu R."/>
            <person name="Endo H."/>
            <person name="Kuwata A."/>
            <person name="Ogata H."/>
        </authorList>
    </citation>
    <scope>NUCLEOTIDE SEQUENCE [LARGE SCALE GENOMIC DNA]</scope>
</reference>
<feature type="domain" description="Translation elongation factor EF1B beta/delta subunit guanine nucleotide exchange" evidence="5">
    <location>
        <begin position="154"/>
        <end position="245"/>
    </location>
</feature>
<evidence type="ECO:0000256" key="3">
    <source>
        <dbReference type="ARBA" id="ARBA00022917"/>
    </source>
</evidence>
<gene>
    <name evidence="6" type="ORF">TeGR_g65</name>
</gene>
<comment type="similarity">
    <text evidence="1">Belongs to the EF-1-beta/EF-1-delta family.</text>
</comment>
<dbReference type="PANTHER" id="PTHR11595:SF21">
    <property type="entry name" value="ELONGATION FACTOR 1-BETA"/>
    <property type="match status" value="1"/>
</dbReference>
<dbReference type="Pfam" id="PF00736">
    <property type="entry name" value="EF1_GNE"/>
    <property type="match status" value="1"/>
</dbReference>
<evidence type="ECO:0000313" key="7">
    <source>
        <dbReference type="Proteomes" id="UP001165060"/>
    </source>
</evidence>
<dbReference type="EMBL" id="BRYB01003103">
    <property type="protein sequence ID" value="GMI30472.1"/>
    <property type="molecule type" value="Genomic_DNA"/>
</dbReference>
<dbReference type="InterPro" id="IPR014717">
    <property type="entry name" value="Transl_elong_EF1B/ribsomal_bS6"/>
</dbReference>
<dbReference type="SMART" id="SM00888">
    <property type="entry name" value="EF1_GNE"/>
    <property type="match status" value="1"/>
</dbReference>
<evidence type="ECO:0000256" key="1">
    <source>
        <dbReference type="ARBA" id="ARBA00007411"/>
    </source>
</evidence>
<feature type="compositionally biased region" description="Acidic residues" evidence="4">
    <location>
        <begin position="108"/>
        <end position="126"/>
    </location>
</feature>
<proteinExistence type="inferred from homology"/>
<keyword evidence="7" id="KW-1185">Reference proteome</keyword>
<name>A0ABQ6MQS2_9STRA</name>
<sequence length="245" mass="27064">MATKFDVSSEKGLMAFNGYMGSRSYCEGFQFSSADSEVFAKCAGLPDVKRAPHAYRWYVHIAALNGVRGLSAGGAAPAAKAAPAKAAKADKKKDKKEKKKEEPKKKEEEDDDFDVFGDDDEEESEEPKETRAEMLERLKKEANERLSKKLANQRTLVGIEIKPFDTEQDLKALWTRIVSGEVEGTCPPGIKWGEMCHLVEVAFGIKKIVTNFSMGTNDSADDIIEAITNLEDEVQSVEMTGMNVL</sequence>
<comment type="caution">
    <text evidence="6">The sequence shown here is derived from an EMBL/GenBank/DDBJ whole genome shotgun (WGS) entry which is preliminary data.</text>
</comment>
<feature type="region of interest" description="Disordered" evidence="4">
    <location>
        <begin position="73"/>
        <end position="131"/>
    </location>
</feature>
<dbReference type="InterPro" id="IPR049720">
    <property type="entry name" value="EF1B_bsu/dsu"/>
</dbReference>
<evidence type="ECO:0000313" key="6">
    <source>
        <dbReference type="EMBL" id="GMI30472.1"/>
    </source>
</evidence>
<dbReference type="Pfam" id="PF00428">
    <property type="entry name" value="Ribosomal_60s"/>
    <property type="match status" value="1"/>
</dbReference>
<keyword evidence="2" id="KW-0251">Elongation factor</keyword>
<keyword evidence="3" id="KW-0648">Protein biosynthesis</keyword>
<protein>
    <recommendedName>
        <fullName evidence="5">Translation elongation factor EF1B beta/delta subunit guanine nucleotide exchange domain-containing protein</fullName>
    </recommendedName>
</protein>
<dbReference type="Proteomes" id="UP001165060">
    <property type="component" value="Unassembled WGS sequence"/>
</dbReference>
<dbReference type="SUPFAM" id="SSF54984">
    <property type="entry name" value="eEF-1beta-like"/>
    <property type="match status" value="1"/>
</dbReference>
<evidence type="ECO:0000256" key="2">
    <source>
        <dbReference type="ARBA" id="ARBA00022768"/>
    </source>
</evidence>
<accession>A0ABQ6MQS2</accession>
<evidence type="ECO:0000259" key="5">
    <source>
        <dbReference type="SMART" id="SM00888"/>
    </source>
</evidence>
<dbReference type="PANTHER" id="PTHR11595">
    <property type="entry name" value="EF-HAND AND COILED-COIL DOMAIN-CONTAINING FAMILY MEMBER"/>
    <property type="match status" value="1"/>
</dbReference>
<dbReference type="InterPro" id="IPR014038">
    <property type="entry name" value="EF1B_bsu/dsu_GNE"/>
</dbReference>
<dbReference type="Gene3D" id="3.30.70.60">
    <property type="match status" value="1"/>
</dbReference>
<dbReference type="InterPro" id="IPR036219">
    <property type="entry name" value="eEF-1beta-like_sf"/>
</dbReference>
<organism evidence="6 7">
    <name type="scientific">Tetraparma gracilis</name>
    <dbReference type="NCBI Taxonomy" id="2962635"/>
    <lineage>
        <taxon>Eukaryota</taxon>
        <taxon>Sar</taxon>
        <taxon>Stramenopiles</taxon>
        <taxon>Ochrophyta</taxon>
        <taxon>Bolidophyceae</taxon>
        <taxon>Parmales</taxon>
        <taxon>Triparmaceae</taxon>
        <taxon>Tetraparma</taxon>
    </lineage>
</organism>
<feature type="compositionally biased region" description="Low complexity" evidence="4">
    <location>
        <begin position="75"/>
        <end position="86"/>
    </location>
</feature>